<dbReference type="Pfam" id="PF13582">
    <property type="entry name" value="Reprolysin_3"/>
    <property type="match status" value="1"/>
</dbReference>
<evidence type="ECO:0000313" key="2">
    <source>
        <dbReference type="EMBL" id="MBC8757387.1"/>
    </source>
</evidence>
<keyword evidence="1" id="KW-0732">Signal</keyword>
<name>A0ABR7QFQ0_9FLAO</name>
<gene>
    <name evidence="2" type="ORF">H2O64_22145</name>
</gene>
<evidence type="ECO:0000313" key="3">
    <source>
        <dbReference type="Proteomes" id="UP000619238"/>
    </source>
</evidence>
<sequence length="337" mass="36353">MKKSNTAFNAKLLLLFLCSSLLIIVSCTQDEISKEENLQKRTEAIKYPIKYPEPSQFVECVVTHDNNTGVVLDATDVNQTANSFFAPAPILIKVKFNFIRKTNGTGGAATADMQTILNNLNSVFSVHLSGIVSTLVDVKRIQFVNGGDDTLNSDDLFDIDNQAEHNSLLTNASLYEADMVNIYLVNSLYLSNGNAGGAAGIMDNRATIITTDDRHLEASTVSHEVGHVLGLYHTFKDDAGVECADFSNGYTTGDFVIDTPADIDFLPTTNINNCIYTIDPAFTGPCGAVYNPSLKNIMSYYGSCRVGFSVVQHMKMNSNAVTLGVTCQGGGGSSSSF</sequence>
<evidence type="ECO:0000256" key="1">
    <source>
        <dbReference type="SAM" id="SignalP"/>
    </source>
</evidence>
<accession>A0ABR7QFQ0</accession>
<proteinExistence type="predicted"/>
<dbReference type="RefSeq" id="WP_187564427.1">
    <property type="nucleotide sequence ID" value="NZ_JACGWS010000019.1"/>
</dbReference>
<comment type="caution">
    <text evidence="2">The sequence shown here is derived from an EMBL/GenBank/DDBJ whole genome shotgun (WGS) entry which is preliminary data.</text>
</comment>
<dbReference type="InterPro" id="IPR024079">
    <property type="entry name" value="MetalloPept_cat_dom_sf"/>
</dbReference>
<evidence type="ECO:0008006" key="4">
    <source>
        <dbReference type="Google" id="ProtNLM"/>
    </source>
</evidence>
<keyword evidence="3" id="KW-1185">Reference proteome</keyword>
<feature type="chain" id="PRO_5046307638" description="Pregnancy-associated plasma protein-A" evidence="1">
    <location>
        <begin position="29"/>
        <end position="337"/>
    </location>
</feature>
<dbReference type="PROSITE" id="PS51257">
    <property type="entry name" value="PROKAR_LIPOPROTEIN"/>
    <property type="match status" value="1"/>
</dbReference>
<organism evidence="2 3">
    <name type="scientific">Kordia aestuariivivens</name>
    <dbReference type="NCBI Taxonomy" id="2759037"/>
    <lineage>
        <taxon>Bacteria</taxon>
        <taxon>Pseudomonadati</taxon>
        <taxon>Bacteroidota</taxon>
        <taxon>Flavobacteriia</taxon>
        <taxon>Flavobacteriales</taxon>
        <taxon>Flavobacteriaceae</taxon>
        <taxon>Kordia</taxon>
    </lineage>
</organism>
<dbReference type="Gene3D" id="3.40.390.10">
    <property type="entry name" value="Collagenase (Catalytic Domain)"/>
    <property type="match status" value="1"/>
</dbReference>
<feature type="signal peptide" evidence="1">
    <location>
        <begin position="1"/>
        <end position="28"/>
    </location>
</feature>
<protein>
    <recommendedName>
        <fullName evidence="4">Pregnancy-associated plasma protein-A</fullName>
    </recommendedName>
</protein>
<reference evidence="2 3" key="1">
    <citation type="submission" date="2020-07" db="EMBL/GenBank/DDBJ databases">
        <title>Description of Kordia aestuariivivens sp. nov., isolated from a tidal flat.</title>
        <authorList>
            <person name="Park S."/>
            <person name="Yoon J.-H."/>
        </authorList>
    </citation>
    <scope>NUCLEOTIDE SEQUENCE [LARGE SCALE GENOMIC DNA]</scope>
    <source>
        <strain evidence="2 3">YSTF-M3</strain>
    </source>
</reference>
<dbReference type="Proteomes" id="UP000619238">
    <property type="component" value="Unassembled WGS sequence"/>
</dbReference>
<dbReference type="SUPFAM" id="SSF55486">
    <property type="entry name" value="Metalloproteases ('zincins'), catalytic domain"/>
    <property type="match status" value="1"/>
</dbReference>
<dbReference type="EMBL" id="JACGWS010000019">
    <property type="protein sequence ID" value="MBC8757387.1"/>
    <property type="molecule type" value="Genomic_DNA"/>
</dbReference>